<evidence type="ECO:0000259" key="2">
    <source>
        <dbReference type="Pfam" id="PF00582"/>
    </source>
</evidence>
<comment type="similarity">
    <text evidence="1">Belongs to the universal stress protein A family.</text>
</comment>
<dbReference type="PANTHER" id="PTHR46268:SF6">
    <property type="entry name" value="UNIVERSAL STRESS PROTEIN UP12"/>
    <property type="match status" value="1"/>
</dbReference>
<dbReference type="Proteomes" id="UP001500665">
    <property type="component" value="Unassembled WGS sequence"/>
</dbReference>
<evidence type="ECO:0000313" key="3">
    <source>
        <dbReference type="EMBL" id="GAA0965870.1"/>
    </source>
</evidence>
<accession>A0ABP4CCX1</accession>
<proteinExistence type="inferred from homology"/>
<feature type="domain" description="UspA" evidence="2">
    <location>
        <begin position="142"/>
        <end position="265"/>
    </location>
</feature>
<feature type="domain" description="UspA" evidence="2">
    <location>
        <begin position="1"/>
        <end position="132"/>
    </location>
</feature>
<dbReference type="EMBL" id="BAAAHH010000040">
    <property type="protein sequence ID" value="GAA0965870.1"/>
    <property type="molecule type" value="Genomic_DNA"/>
</dbReference>
<dbReference type="InterPro" id="IPR006016">
    <property type="entry name" value="UspA"/>
</dbReference>
<keyword evidence="4" id="KW-1185">Reference proteome</keyword>
<dbReference type="SUPFAM" id="SSF52402">
    <property type="entry name" value="Adenine nucleotide alpha hydrolases-like"/>
    <property type="match status" value="2"/>
</dbReference>
<organism evidence="3 4">
    <name type="scientific">Actinocorallia libanotica</name>
    <dbReference type="NCBI Taxonomy" id="46162"/>
    <lineage>
        <taxon>Bacteria</taxon>
        <taxon>Bacillati</taxon>
        <taxon>Actinomycetota</taxon>
        <taxon>Actinomycetes</taxon>
        <taxon>Streptosporangiales</taxon>
        <taxon>Thermomonosporaceae</taxon>
        <taxon>Actinocorallia</taxon>
    </lineage>
</organism>
<comment type="caution">
    <text evidence="3">The sequence shown here is derived from an EMBL/GenBank/DDBJ whole genome shotgun (WGS) entry which is preliminary data.</text>
</comment>
<gene>
    <name evidence="3" type="ORF">GCM10009550_67020</name>
</gene>
<dbReference type="Gene3D" id="3.40.50.620">
    <property type="entry name" value="HUPs"/>
    <property type="match status" value="2"/>
</dbReference>
<dbReference type="PANTHER" id="PTHR46268">
    <property type="entry name" value="STRESS RESPONSE PROTEIN NHAX"/>
    <property type="match status" value="1"/>
</dbReference>
<dbReference type="InterPro" id="IPR014729">
    <property type="entry name" value="Rossmann-like_a/b/a_fold"/>
</dbReference>
<reference evidence="4" key="1">
    <citation type="journal article" date="2019" name="Int. J. Syst. Evol. Microbiol.">
        <title>The Global Catalogue of Microorganisms (GCM) 10K type strain sequencing project: providing services to taxonomists for standard genome sequencing and annotation.</title>
        <authorList>
            <consortium name="The Broad Institute Genomics Platform"/>
            <consortium name="The Broad Institute Genome Sequencing Center for Infectious Disease"/>
            <person name="Wu L."/>
            <person name="Ma J."/>
        </authorList>
    </citation>
    <scope>NUCLEOTIDE SEQUENCE [LARGE SCALE GENOMIC DNA]</scope>
    <source>
        <strain evidence="4">JCM 10696</strain>
    </source>
</reference>
<evidence type="ECO:0000313" key="4">
    <source>
        <dbReference type="Proteomes" id="UP001500665"/>
    </source>
</evidence>
<sequence length="271" mass="28757">MVGVDGSSGAAGALDWAADEAVRRGAPLLLVHASKLLEPGNMLKEDALERLREERRHLLESTREGLLGERPDLRVGLELADDDPARVLTELSRTAPMVVVGTRGAGGFERLLLGSVGLHVAAHGYCPVVVVPRGGERGRGEHVVLGVDERHRQSAAIGWAFAEAELRGVRLAALRAVNGYGAPGQRIGEEMMLSEALAGQVSDHPDVVVEYRLPETSAARALVEASEDAALLVLGARKRRLGFGTVLGRVGHAVLRHSACPVVVVAEPEED</sequence>
<dbReference type="InterPro" id="IPR006015">
    <property type="entry name" value="Universal_stress_UspA"/>
</dbReference>
<dbReference type="Pfam" id="PF00582">
    <property type="entry name" value="Usp"/>
    <property type="match status" value="2"/>
</dbReference>
<name>A0ABP4CCX1_9ACTN</name>
<evidence type="ECO:0000256" key="1">
    <source>
        <dbReference type="ARBA" id="ARBA00008791"/>
    </source>
</evidence>
<protein>
    <submittedName>
        <fullName evidence="3">Universal stress protein</fullName>
    </submittedName>
</protein>
<dbReference type="PRINTS" id="PR01438">
    <property type="entry name" value="UNVRSLSTRESS"/>
</dbReference>